<sequence length="544" mass="60558">MSHIVVITMTILLSLFLLVVLFSVHAANFHKGLRGLSCVNDYVNNISCTWESSAATPRADCWVLGEQSTFIGRKLGVKEKIIESCKLKRHINFTRGCNLVFEKKKFSYNNVMPYIRVECNGTMMENITDYKPVEHIKMHPPGVPNVNSTANETIISWRPGSLPSKYLKTLSFQTQIKQKHQTWNEAIILSTLQRNLWIPAGKLKGHCEVRVRVKPILSYKNSNSHWSNWSNWSPTTSWTNEVETSQNRERLLSTTQLIILGVILGVIMGIITVTVFLYRSCASRGLLKGKPLPNPSKYFHTLHSVHGGNLKNWLNPLTVSEAFFTAQPRDPISPLEMCESWDVAPPPASTSALLHCSTHPSTTSGSSGVVDTSYSSSSSCFSNMGYFISSTSGNSSVRTDRNPAYFTYREDVHNHLLLNLCSAPDTFPNYESLKKEPQSPDSGFGFGKEDEEFVEDEEVFDDHPPLLTLPLHLPLWMCSPFAATTPPSPTLISPESQPEDVPAAGGSWPSAGSMSRSSSMPVEPSRTGYMTLKELQTTFSNKSI</sequence>
<feature type="domain" description="Interleukin-2 receptor subunit beta N-terminal" evidence="12">
    <location>
        <begin position="35"/>
        <end position="121"/>
    </location>
</feature>
<dbReference type="AlphaFoldDB" id="A0AAN8D5S3"/>
<keyword evidence="7" id="KW-1015">Disulfide bond</keyword>
<keyword evidence="3 10" id="KW-0812">Transmembrane</keyword>
<dbReference type="Pfam" id="PF18707">
    <property type="entry name" value="IL2RB_N1"/>
    <property type="match status" value="1"/>
</dbReference>
<evidence type="ECO:0000256" key="2">
    <source>
        <dbReference type="ARBA" id="ARBA00008280"/>
    </source>
</evidence>
<accession>A0AAN8D5S3</accession>
<dbReference type="GO" id="GO:0004896">
    <property type="term" value="F:cytokine receptor activity"/>
    <property type="evidence" value="ECO:0007669"/>
    <property type="project" value="TreeGrafter"/>
</dbReference>
<feature type="chain" id="PRO_5042998738" description="Interleukin-2 receptor subunit beta N-terminal domain-containing protein" evidence="11">
    <location>
        <begin position="27"/>
        <end position="544"/>
    </location>
</feature>
<proteinExistence type="inferred from homology"/>
<keyword evidence="8" id="KW-0675">Receptor</keyword>
<dbReference type="Proteomes" id="UP001331515">
    <property type="component" value="Unassembled WGS sequence"/>
</dbReference>
<keyword evidence="5 10" id="KW-1133">Transmembrane helix</keyword>
<reference evidence="13 14" key="1">
    <citation type="journal article" date="2023" name="Mol. Biol. Evol.">
        <title>Genomics of Secondarily Temperate Adaptation in the Only Non-Antarctic Icefish.</title>
        <authorList>
            <person name="Rivera-Colon A.G."/>
            <person name="Rayamajhi N."/>
            <person name="Minhas B.F."/>
            <person name="Madrigal G."/>
            <person name="Bilyk K.T."/>
            <person name="Yoon V."/>
            <person name="Hune M."/>
            <person name="Gregory S."/>
            <person name="Cheng C.H.C."/>
            <person name="Catchen J.M."/>
        </authorList>
    </citation>
    <scope>NUCLEOTIDE SEQUENCE [LARGE SCALE GENOMIC DNA]</scope>
    <source>
        <tissue evidence="13">White muscle</tissue>
    </source>
</reference>
<evidence type="ECO:0000259" key="12">
    <source>
        <dbReference type="Pfam" id="PF18707"/>
    </source>
</evidence>
<dbReference type="GO" id="GO:0016064">
    <property type="term" value="P:immunoglobulin mediated immune response"/>
    <property type="evidence" value="ECO:0007669"/>
    <property type="project" value="TreeGrafter"/>
</dbReference>
<evidence type="ECO:0000256" key="8">
    <source>
        <dbReference type="ARBA" id="ARBA00023170"/>
    </source>
</evidence>
<comment type="similarity">
    <text evidence="2">Belongs to the type I cytokine receptor family. Type 4 subfamily.</text>
</comment>
<evidence type="ECO:0000256" key="1">
    <source>
        <dbReference type="ARBA" id="ARBA00004167"/>
    </source>
</evidence>
<evidence type="ECO:0000256" key="6">
    <source>
        <dbReference type="ARBA" id="ARBA00023136"/>
    </source>
</evidence>
<evidence type="ECO:0000256" key="5">
    <source>
        <dbReference type="ARBA" id="ARBA00022989"/>
    </source>
</evidence>
<dbReference type="InterPro" id="IPR036116">
    <property type="entry name" value="FN3_sf"/>
</dbReference>
<comment type="subcellular location">
    <subcellularLocation>
        <location evidence="1">Membrane</location>
        <topology evidence="1">Single-pass membrane protein</topology>
    </subcellularLocation>
</comment>
<dbReference type="PANTHER" id="PTHR23037">
    <property type="entry name" value="CYTOKINE RECEPTOR"/>
    <property type="match status" value="1"/>
</dbReference>
<dbReference type="Gene3D" id="2.60.40.10">
    <property type="entry name" value="Immunoglobulins"/>
    <property type="match status" value="2"/>
</dbReference>
<dbReference type="SUPFAM" id="SSF49265">
    <property type="entry name" value="Fibronectin type III"/>
    <property type="match status" value="1"/>
</dbReference>
<feature type="signal peptide" evidence="11">
    <location>
        <begin position="1"/>
        <end position="26"/>
    </location>
</feature>
<comment type="caution">
    <text evidence="13">The sequence shown here is derived from an EMBL/GenBank/DDBJ whole genome shotgun (WGS) entry which is preliminary data.</text>
</comment>
<evidence type="ECO:0000256" key="10">
    <source>
        <dbReference type="SAM" id="Phobius"/>
    </source>
</evidence>
<evidence type="ECO:0000313" key="14">
    <source>
        <dbReference type="Proteomes" id="UP001331515"/>
    </source>
</evidence>
<dbReference type="GO" id="GO:0009897">
    <property type="term" value="C:external side of plasma membrane"/>
    <property type="evidence" value="ECO:0007669"/>
    <property type="project" value="TreeGrafter"/>
</dbReference>
<dbReference type="PANTHER" id="PTHR23037:SF22">
    <property type="entry name" value="CYTOKINE RECEPTOR COMMON SUBUNIT BETA"/>
    <property type="match status" value="1"/>
</dbReference>
<dbReference type="InterPro" id="IPR013783">
    <property type="entry name" value="Ig-like_fold"/>
</dbReference>
<organism evidence="13 14">
    <name type="scientific">Champsocephalus gunnari</name>
    <name type="common">Mackerel icefish</name>
    <dbReference type="NCBI Taxonomy" id="52237"/>
    <lineage>
        <taxon>Eukaryota</taxon>
        <taxon>Metazoa</taxon>
        <taxon>Chordata</taxon>
        <taxon>Craniata</taxon>
        <taxon>Vertebrata</taxon>
        <taxon>Euteleostomi</taxon>
        <taxon>Actinopterygii</taxon>
        <taxon>Neopterygii</taxon>
        <taxon>Teleostei</taxon>
        <taxon>Neoteleostei</taxon>
        <taxon>Acanthomorphata</taxon>
        <taxon>Eupercaria</taxon>
        <taxon>Perciformes</taxon>
        <taxon>Notothenioidei</taxon>
        <taxon>Channichthyidae</taxon>
        <taxon>Champsocephalus</taxon>
    </lineage>
</organism>
<keyword evidence="14" id="KW-1185">Reference proteome</keyword>
<evidence type="ECO:0000256" key="7">
    <source>
        <dbReference type="ARBA" id="ARBA00023157"/>
    </source>
</evidence>
<gene>
    <name evidence="13" type="ORF">CgunFtcFv8_008821</name>
</gene>
<evidence type="ECO:0000256" key="4">
    <source>
        <dbReference type="ARBA" id="ARBA00022729"/>
    </source>
</evidence>
<dbReference type="InterPro" id="IPR040951">
    <property type="entry name" value="IL2RB_N1"/>
</dbReference>
<evidence type="ECO:0000256" key="11">
    <source>
        <dbReference type="SAM" id="SignalP"/>
    </source>
</evidence>
<feature type="region of interest" description="Disordered" evidence="9">
    <location>
        <begin position="487"/>
        <end position="526"/>
    </location>
</feature>
<name>A0AAN8D5S3_CHAGU</name>
<evidence type="ECO:0000313" key="13">
    <source>
        <dbReference type="EMBL" id="KAK5914373.1"/>
    </source>
</evidence>
<protein>
    <recommendedName>
        <fullName evidence="12">Interleukin-2 receptor subunit beta N-terminal domain-containing protein</fullName>
    </recommendedName>
</protein>
<evidence type="ECO:0000256" key="9">
    <source>
        <dbReference type="SAM" id="MobiDB-lite"/>
    </source>
</evidence>
<dbReference type="EMBL" id="JAURVH010001527">
    <property type="protein sequence ID" value="KAK5914373.1"/>
    <property type="molecule type" value="Genomic_DNA"/>
</dbReference>
<keyword evidence="6 10" id="KW-0472">Membrane</keyword>
<feature type="transmembrane region" description="Helical" evidence="10">
    <location>
        <begin position="257"/>
        <end position="278"/>
    </location>
</feature>
<keyword evidence="4 11" id="KW-0732">Signal</keyword>
<feature type="compositionally biased region" description="Low complexity" evidence="9">
    <location>
        <begin position="507"/>
        <end position="525"/>
    </location>
</feature>
<evidence type="ECO:0000256" key="3">
    <source>
        <dbReference type="ARBA" id="ARBA00022692"/>
    </source>
</evidence>